<dbReference type="InterPro" id="IPR019587">
    <property type="entry name" value="Polyketide_cyclase/dehydratase"/>
</dbReference>
<dbReference type="Proteomes" id="UP001501759">
    <property type="component" value="Unassembled WGS sequence"/>
</dbReference>
<name>A0ABP9IXZ0_9ACTN</name>
<dbReference type="SUPFAM" id="SSF55961">
    <property type="entry name" value="Bet v1-like"/>
    <property type="match status" value="1"/>
</dbReference>
<comment type="caution">
    <text evidence="1">The sequence shown here is derived from an EMBL/GenBank/DDBJ whole genome shotgun (WGS) entry which is preliminary data.</text>
</comment>
<sequence>MGDNTVSEKVPGESPLFRAAADVHVDATPLQVYSVVSDLGRSGDWSEECVGGEWVEGEPATVGAVFRGENHREKDVVAWAPVVRGSWSTRSEVIAAEPGATFSWAIQDSAGRAQESVWTFDIEPDGTGSRLVHHFRMGAATEGIRGITAEMDAEQKQKFFADWGAKLEKDLAATVKRIKDVIEGEFKS</sequence>
<reference evidence="2" key="1">
    <citation type="journal article" date="2019" name="Int. J. Syst. Evol. Microbiol.">
        <title>The Global Catalogue of Microorganisms (GCM) 10K type strain sequencing project: providing services to taxonomists for standard genome sequencing and annotation.</title>
        <authorList>
            <consortium name="The Broad Institute Genomics Platform"/>
            <consortium name="The Broad Institute Genome Sequencing Center for Infectious Disease"/>
            <person name="Wu L."/>
            <person name="Ma J."/>
        </authorList>
    </citation>
    <scope>NUCLEOTIDE SEQUENCE [LARGE SCALE GENOMIC DNA]</scope>
    <source>
        <strain evidence="2">JCM 18409</strain>
    </source>
</reference>
<dbReference type="EMBL" id="BAABKB010000012">
    <property type="protein sequence ID" value="GAA5014109.1"/>
    <property type="molecule type" value="Genomic_DNA"/>
</dbReference>
<gene>
    <name evidence="1" type="ORF">GCM10023335_37480</name>
</gene>
<dbReference type="Gene3D" id="3.30.530.20">
    <property type="match status" value="1"/>
</dbReference>
<dbReference type="InterPro" id="IPR023393">
    <property type="entry name" value="START-like_dom_sf"/>
</dbReference>
<evidence type="ECO:0000313" key="2">
    <source>
        <dbReference type="Proteomes" id="UP001501759"/>
    </source>
</evidence>
<protein>
    <submittedName>
        <fullName evidence="1">SRPBCC family protein</fullName>
    </submittedName>
</protein>
<organism evidence="1 2">
    <name type="scientific">Streptomyces siamensis</name>
    <dbReference type="NCBI Taxonomy" id="1274986"/>
    <lineage>
        <taxon>Bacteria</taxon>
        <taxon>Bacillati</taxon>
        <taxon>Actinomycetota</taxon>
        <taxon>Actinomycetes</taxon>
        <taxon>Kitasatosporales</taxon>
        <taxon>Streptomycetaceae</taxon>
        <taxon>Streptomyces</taxon>
    </lineage>
</organism>
<proteinExistence type="predicted"/>
<dbReference type="CDD" id="cd07812">
    <property type="entry name" value="SRPBCC"/>
    <property type="match status" value="1"/>
</dbReference>
<keyword evidence="2" id="KW-1185">Reference proteome</keyword>
<evidence type="ECO:0000313" key="1">
    <source>
        <dbReference type="EMBL" id="GAA5014109.1"/>
    </source>
</evidence>
<dbReference type="Pfam" id="PF10604">
    <property type="entry name" value="Polyketide_cyc2"/>
    <property type="match status" value="1"/>
</dbReference>
<accession>A0ABP9IXZ0</accession>